<keyword evidence="3" id="KW-1185">Reference proteome</keyword>
<accession>A0ABY2JIC7</accession>
<dbReference type="InterPro" id="IPR038694">
    <property type="entry name" value="DUF427_sf"/>
</dbReference>
<feature type="domain" description="DUF427" evidence="1">
    <location>
        <begin position="34"/>
        <end position="125"/>
    </location>
</feature>
<protein>
    <submittedName>
        <fullName evidence="2">DUF427 domain-containing protein</fullName>
    </submittedName>
</protein>
<reference evidence="2 3" key="1">
    <citation type="submission" date="2019-03" db="EMBL/GenBank/DDBJ databases">
        <title>Genomics of glacier-inhabiting Cryobacterium strains.</title>
        <authorList>
            <person name="Liu Q."/>
            <person name="Xin Y.-H."/>
        </authorList>
    </citation>
    <scope>NUCLEOTIDE SEQUENCE [LARGE SCALE GENOMIC DNA]</scope>
    <source>
        <strain evidence="2 3">TMT2-16</strain>
    </source>
</reference>
<gene>
    <name evidence="2" type="ORF">E3T25_02455</name>
</gene>
<dbReference type="Proteomes" id="UP000297851">
    <property type="component" value="Unassembled WGS sequence"/>
</dbReference>
<name>A0ABY2JIC7_9MICO</name>
<evidence type="ECO:0000313" key="2">
    <source>
        <dbReference type="EMBL" id="TFD06412.1"/>
    </source>
</evidence>
<sequence>MKPFRTNRVVPGPGQESVWDYPRPPRVETSADRVVVTLGGLVLVDTDDAVRVLETSHPPVYYLPRSAFRAGSLEPVTGRSYCEYKGEASYLSVVTPGRVEEAAGWYYPSPTRGFEDLANRVALYPGRMDLVTVNGEAVLPQPGDFYGGWITSRVVGPFKGAPGTLGW</sequence>
<evidence type="ECO:0000313" key="3">
    <source>
        <dbReference type="Proteomes" id="UP000297851"/>
    </source>
</evidence>
<dbReference type="Pfam" id="PF04248">
    <property type="entry name" value="NTP_transf_9"/>
    <property type="match status" value="1"/>
</dbReference>
<dbReference type="RefSeq" id="WP_104101929.1">
    <property type="nucleotide sequence ID" value="NZ_SOGO01000008.1"/>
</dbReference>
<dbReference type="Gene3D" id="2.170.150.40">
    <property type="entry name" value="Domain of unknown function (DUF427)"/>
    <property type="match status" value="1"/>
</dbReference>
<evidence type="ECO:0000259" key="1">
    <source>
        <dbReference type="Pfam" id="PF04248"/>
    </source>
</evidence>
<dbReference type="InterPro" id="IPR007361">
    <property type="entry name" value="DUF427"/>
</dbReference>
<dbReference type="EMBL" id="SOGO01000008">
    <property type="protein sequence ID" value="TFD06412.1"/>
    <property type="molecule type" value="Genomic_DNA"/>
</dbReference>
<dbReference type="PANTHER" id="PTHR43058">
    <property type="entry name" value="SLR0655 PROTEIN"/>
    <property type="match status" value="1"/>
</dbReference>
<proteinExistence type="predicted"/>
<comment type="caution">
    <text evidence="2">The sequence shown here is derived from an EMBL/GenBank/DDBJ whole genome shotgun (WGS) entry which is preliminary data.</text>
</comment>
<organism evidence="2 3">
    <name type="scientific">Cryobacterium sandaracinum</name>
    <dbReference type="NCBI Taxonomy" id="1259247"/>
    <lineage>
        <taxon>Bacteria</taxon>
        <taxon>Bacillati</taxon>
        <taxon>Actinomycetota</taxon>
        <taxon>Actinomycetes</taxon>
        <taxon>Micrococcales</taxon>
        <taxon>Microbacteriaceae</taxon>
        <taxon>Cryobacterium</taxon>
    </lineage>
</organism>
<dbReference type="PANTHER" id="PTHR43058:SF1">
    <property type="entry name" value="DUF427 DOMAIN-CONTAINING PROTEIN"/>
    <property type="match status" value="1"/>
</dbReference>